<dbReference type="OrthoDB" id="103227at2"/>
<evidence type="ECO:0000313" key="3">
    <source>
        <dbReference type="Proteomes" id="UP000293291"/>
    </source>
</evidence>
<dbReference type="InterPro" id="IPR036938">
    <property type="entry name" value="PAP2/HPO_sf"/>
</dbReference>
<dbReference type="SUPFAM" id="SSF48317">
    <property type="entry name" value="Acid phosphatase/Vanadium-dependent haloperoxidase"/>
    <property type="match status" value="1"/>
</dbReference>
<evidence type="ECO:0000256" key="1">
    <source>
        <dbReference type="SAM" id="SignalP"/>
    </source>
</evidence>
<dbReference type="PANTHER" id="PTHR34599">
    <property type="entry name" value="PEROXIDASE-RELATED"/>
    <property type="match status" value="1"/>
</dbReference>
<dbReference type="AlphaFoldDB" id="A0A4Q2SCR2"/>
<organism evidence="2 3">
    <name type="scientific">Nocardioides ganghwensis</name>
    <dbReference type="NCBI Taxonomy" id="252230"/>
    <lineage>
        <taxon>Bacteria</taxon>
        <taxon>Bacillati</taxon>
        <taxon>Actinomycetota</taxon>
        <taxon>Actinomycetes</taxon>
        <taxon>Propionibacteriales</taxon>
        <taxon>Nocardioidaceae</taxon>
        <taxon>Nocardioides</taxon>
    </lineage>
</organism>
<dbReference type="Proteomes" id="UP000293291">
    <property type="component" value="Unassembled WGS sequence"/>
</dbReference>
<accession>A0A4Q2SCR2</accession>
<feature type="signal peptide" evidence="1">
    <location>
        <begin position="1"/>
        <end position="22"/>
    </location>
</feature>
<sequence length="387" mass="40316">MYRIHRCLSGLTTAVVAAGLIAAPGVPGAVAVAPTPAEVALDWQGAALTTVPFSPAQGLYLSFTSTAVDRAARKSLRTAGSSEVAAVARAAHDVLVEYFPGSAGALGARLAATLAEVPDGPAEDRGSRIGADAAAAVIESREGDGRGDASIVYTAKPGVGVWVDPRPMATAWYGFVDRVDGGRPVVVDGPDPVGSAAYRADLAEARDDGRAGADPVKAATATFFNVPAFALYRNALIAHLRAHPLGLAEVTDLFADLDRATAEGMRQTWRHKFDEGFWRPGAALTSDDGDPLTEPVPGWTPVLPVPPYPDYPSGHGTLTGAFAETVRCHLGDIPLTLNGAGAPRTYASLATLEQDAFMSRIWGGIHFRDAMDDAYLIGHTVARHACG</sequence>
<protein>
    <recommendedName>
        <fullName evidence="4">Phosphatase PAP2 family protein</fullName>
    </recommendedName>
</protein>
<reference evidence="2 3" key="1">
    <citation type="submission" date="2019-01" db="EMBL/GenBank/DDBJ databases">
        <title>Novel species of Nocardioides.</title>
        <authorList>
            <person name="Liu Q."/>
            <person name="Xin Y.-H."/>
        </authorList>
    </citation>
    <scope>NUCLEOTIDE SEQUENCE [LARGE SCALE GENOMIC DNA]</scope>
    <source>
        <strain evidence="2 3">CGMCC 4.6875</strain>
    </source>
</reference>
<name>A0A4Q2SCR2_9ACTN</name>
<evidence type="ECO:0008006" key="4">
    <source>
        <dbReference type="Google" id="ProtNLM"/>
    </source>
</evidence>
<dbReference type="EMBL" id="SDWU01000016">
    <property type="protein sequence ID" value="RYC00052.1"/>
    <property type="molecule type" value="Genomic_DNA"/>
</dbReference>
<dbReference type="InterPro" id="IPR052559">
    <property type="entry name" value="V-haloperoxidase"/>
</dbReference>
<evidence type="ECO:0000313" key="2">
    <source>
        <dbReference type="EMBL" id="RYC00052.1"/>
    </source>
</evidence>
<gene>
    <name evidence="2" type="ORF">EUA07_14810</name>
</gene>
<comment type="caution">
    <text evidence="2">The sequence shown here is derived from an EMBL/GenBank/DDBJ whole genome shotgun (WGS) entry which is preliminary data.</text>
</comment>
<dbReference type="Gene3D" id="1.10.606.20">
    <property type="match status" value="1"/>
</dbReference>
<keyword evidence="1" id="KW-0732">Signal</keyword>
<keyword evidence="3" id="KW-1185">Reference proteome</keyword>
<dbReference type="PANTHER" id="PTHR34599:SF1">
    <property type="entry name" value="PHOSPHATIDIC ACID PHOSPHATASE TYPE 2_HALOPEROXIDASE DOMAIN-CONTAINING PROTEIN"/>
    <property type="match status" value="1"/>
</dbReference>
<proteinExistence type="predicted"/>
<dbReference type="RefSeq" id="WP_129455948.1">
    <property type="nucleotide sequence ID" value="NZ_JACXYX010000001.1"/>
</dbReference>
<feature type="chain" id="PRO_5038601266" description="Phosphatase PAP2 family protein" evidence="1">
    <location>
        <begin position="23"/>
        <end position="387"/>
    </location>
</feature>